<dbReference type="AlphaFoldDB" id="A0A7K0D183"/>
<evidence type="ECO:0000313" key="1">
    <source>
        <dbReference type="EMBL" id="MQY19485.1"/>
    </source>
</evidence>
<dbReference type="Gene3D" id="1.10.287.1060">
    <property type="entry name" value="ESAT-6-like"/>
    <property type="match status" value="1"/>
</dbReference>
<dbReference type="OrthoDB" id="4563569at2"/>
<sequence>MSEDGGNSEFSVIPDDVAALGKYAYDLAETLRSALIDAGREVQAVTGKDWSGAAATSFAEGWAETQDGGGKIIDALTMMASTLGVTAKSYVAQDNQFAGEVSSLDLP</sequence>
<dbReference type="EMBL" id="WEGK01000004">
    <property type="protein sequence ID" value="MQY19485.1"/>
    <property type="molecule type" value="Genomic_DNA"/>
</dbReference>
<comment type="caution">
    <text evidence="1">The sequence shown here is derived from an EMBL/GenBank/DDBJ whole genome shotgun (WGS) entry which is preliminary data.</text>
</comment>
<reference evidence="1 2" key="1">
    <citation type="submission" date="2019-10" db="EMBL/GenBank/DDBJ databases">
        <title>Nocardia macrotermitis sp. nov. and Nocardia aurantia sp. nov., isolated from the gut of fungus growing-termite Macrotermes natalensis.</title>
        <authorList>
            <person name="Benndorf R."/>
            <person name="Schwitalla J."/>
            <person name="Martin K."/>
            <person name="De Beer W."/>
            <person name="Kaster A.-K."/>
            <person name="Vollmers J."/>
            <person name="Poulsen M."/>
            <person name="Beemelmanns C."/>
        </authorList>
    </citation>
    <scope>NUCLEOTIDE SEQUENCE [LARGE SCALE GENOMIC DNA]</scope>
    <source>
        <strain evidence="1 2">RB20</strain>
    </source>
</reference>
<dbReference type="Pfam" id="PF06013">
    <property type="entry name" value="WXG100"/>
    <property type="match status" value="1"/>
</dbReference>
<dbReference type="InterPro" id="IPR010310">
    <property type="entry name" value="T7SS_ESAT-6-like"/>
</dbReference>
<dbReference type="InterPro" id="IPR036689">
    <property type="entry name" value="ESAT-6-like_sf"/>
</dbReference>
<dbReference type="RefSeq" id="WP_153410213.1">
    <property type="nucleotide sequence ID" value="NZ_WEGK01000004.1"/>
</dbReference>
<protein>
    <recommendedName>
        <fullName evidence="3">WXG100 family type VII secretion target</fullName>
    </recommendedName>
</protein>
<gene>
    <name evidence="1" type="ORF">NRB20_25750</name>
</gene>
<accession>A0A7K0D183</accession>
<dbReference type="Proteomes" id="UP000438448">
    <property type="component" value="Unassembled WGS sequence"/>
</dbReference>
<keyword evidence="2" id="KW-1185">Reference proteome</keyword>
<evidence type="ECO:0000313" key="2">
    <source>
        <dbReference type="Proteomes" id="UP000438448"/>
    </source>
</evidence>
<proteinExistence type="predicted"/>
<name>A0A7K0D183_9NOCA</name>
<evidence type="ECO:0008006" key="3">
    <source>
        <dbReference type="Google" id="ProtNLM"/>
    </source>
</evidence>
<dbReference type="SUPFAM" id="SSF140453">
    <property type="entry name" value="EsxAB dimer-like"/>
    <property type="match status" value="1"/>
</dbReference>
<organism evidence="1 2">
    <name type="scientific">Nocardia macrotermitis</name>
    <dbReference type="NCBI Taxonomy" id="2585198"/>
    <lineage>
        <taxon>Bacteria</taxon>
        <taxon>Bacillati</taxon>
        <taxon>Actinomycetota</taxon>
        <taxon>Actinomycetes</taxon>
        <taxon>Mycobacteriales</taxon>
        <taxon>Nocardiaceae</taxon>
        <taxon>Nocardia</taxon>
    </lineage>
</organism>